<keyword evidence="2 3" id="KW-0040">ANK repeat</keyword>
<evidence type="ECO:0000259" key="4">
    <source>
        <dbReference type="Pfam" id="PF22939"/>
    </source>
</evidence>
<dbReference type="InterPro" id="IPR002110">
    <property type="entry name" value="Ankyrin_rpt"/>
</dbReference>
<feature type="repeat" description="ANK" evidence="3">
    <location>
        <begin position="630"/>
        <end position="662"/>
    </location>
</feature>
<feature type="non-terminal residue" evidence="5">
    <location>
        <position position="783"/>
    </location>
</feature>
<gene>
    <name evidence="5" type="ORF">GP486_000584</name>
</gene>
<feature type="repeat" description="ANK" evidence="3">
    <location>
        <begin position="759"/>
        <end position="783"/>
    </location>
</feature>
<reference evidence="5" key="1">
    <citation type="submission" date="2021-03" db="EMBL/GenBank/DDBJ databases">
        <title>Comparative genomics and phylogenomic investigation of the class Geoglossomycetes provide insights into ecological specialization and systematics.</title>
        <authorList>
            <person name="Melie T."/>
            <person name="Pirro S."/>
            <person name="Miller A.N."/>
            <person name="Quandt A."/>
        </authorList>
    </citation>
    <scope>NUCLEOTIDE SEQUENCE</scope>
    <source>
        <strain evidence="5">CAQ_001_2017</strain>
    </source>
</reference>
<evidence type="ECO:0000256" key="1">
    <source>
        <dbReference type="ARBA" id="ARBA00022737"/>
    </source>
</evidence>
<dbReference type="PROSITE" id="PS50088">
    <property type="entry name" value="ANK_REPEAT"/>
    <property type="match status" value="9"/>
</dbReference>
<dbReference type="PRINTS" id="PR01415">
    <property type="entry name" value="ANKYRIN"/>
</dbReference>
<evidence type="ECO:0000256" key="2">
    <source>
        <dbReference type="ARBA" id="ARBA00023043"/>
    </source>
</evidence>
<dbReference type="AlphaFoldDB" id="A0A9P8RTU5"/>
<proteinExistence type="predicted"/>
<dbReference type="InterPro" id="IPR036770">
    <property type="entry name" value="Ankyrin_rpt-contain_sf"/>
</dbReference>
<dbReference type="SUPFAM" id="SSF48403">
    <property type="entry name" value="Ankyrin repeat"/>
    <property type="match status" value="2"/>
</dbReference>
<dbReference type="SMART" id="SM00248">
    <property type="entry name" value="ANK"/>
    <property type="match status" value="15"/>
</dbReference>
<feature type="domain" description="GPI inositol-deacylase winged helix" evidence="4">
    <location>
        <begin position="3"/>
        <end position="88"/>
    </location>
</feature>
<name>A0A9P8RTU5_9PEZI</name>
<feature type="repeat" description="ANK" evidence="3">
    <location>
        <begin position="597"/>
        <end position="629"/>
    </location>
</feature>
<evidence type="ECO:0000313" key="5">
    <source>
        <dbReference type="EMBL" id="KAH0566012.1"/>
    </source>
</evidence>
<feature type="repeat" description="ANK" evidence="3">
    <location>
        <begin position="564"/>
        <end position="596"/>
    </location>
</feature>
<dbReference type="Gene3D" id="1.25.40.20">
    <property type="entry name" value="Ankyrin repeat-containing domain"/>
    <property type="match status" value="6"/>
</dbReference>
<keyword evidence="6" id="KW-1185">Reference proteome</keyword>
<protein>
    <recommendedName>
        <fullName evidence="4">GPI inositol-deacylase winged helix domain-containing protein</fullName>
    </recommendedName>
</protein>
<feature type="repeat" description="ANK" evidence="3">
    <location>
        <begin position="660"/>
        <end position="692"/>
    </location>
</feature>
<dbReference type="EMBL" id="JAGHQM010000041">
    <property type="protein sequence ID" value="KAH0566012.1"/>
    <property type="molecule type" value="Genomic_DNA"/>
</dbReference>
<feature type="repeat" description="ANK" evidence="3">
    <location>
        <begin position="531"/>
        <end position="563"/>
    </location>
</feature>
<keyword evidence="1" id="KW-0677">Repeat</keyword>
<comment type="caution">
    <text evidence="5">The sequence shown here is derived from an EMBL/GenBank/DDBJ whole genome shotgun (WGS) entry which is preliminary data.</text>
</comment>
<dbReference type="InterPro" id="IPR054471">
    <property type="entry name" value="GPIID_WHD"/>
</dbReference>
<dbReference type="Pfam" id="PF22939">
    <property type="entry name" value="WHD_GPIID"/>
    <property type="match status" value="1"/>
</dbReference>
<dbReference type="Proteomes" id="UP000750711">
    <property type="component" value="Unassembled WGS sequence"/>
</dbReference>
<organism evidence="5 6">
    <name type="scientific">Trichoglossum hirsutum</name>
    <dbReference type="NCBI Taxonomy" id="265104"/>
    <lineage>
        <taxon>Eukaryota</taxon>
        <taxon>Fungi</taxon>
        <taxon>Dikarya</taxon>
        <taxon>Ascomycota</taxon>
        <taxon>Pezizomycotina</taxon>
        <taxon>Geoglossomycetes</taxon>
        <taxon>Geoglossales</taxon>
        <taxon>Geoglossaceae</taxon>
        <taxon>Trichoglossum</taxon>
    </lineage>
</organism>
<feature type="repeat" description="ANK" evidence="3">
    <location>
        <begin position="693"/>
        <end position="725"/>
    </location>
</feature>
<dbReference type="Pfam" id="PF12796">
    <property type="entry name" value="Ank_2"/>
    <property type="match status" value="6"/>
</dbReference>
<feature type="repeat" description="ANK" evidence="3">
    <location>
        <begin position="726"/>
        <end position="758"/>
    </location>
</feature>
<sequence>METARKIFQWICCAKRPLLMGELKEAIAFSPTDLSWDAEKIPVESSRLIQSCGNLVVFDEDDQTVRTVHYTVQQFLTSAPTEALVADFHFQLPQAEIYTGEICVAYLSFTDFETQVVRASPYHPVRDMEVLQSAFWKGATYLRGFSKVIWDTWNIASGTAANENMPAINFGRVIKRPEQPPQMLHEKYRFLNYAIENWLGHTSTFSQTNTNLWHSFKTLALEKRMLFNHKAWDENLIPGNMPYLPLFLWAVDTGHAPLLKLLLKPPIGPKLRNYIRHQSKYARSPLNTASRHGHVEVLELLLEENSGATLESQLLCLAAASGRTEAVEVLLMHGAHDAVAGDGRTALEVAVTSGCEAMAGVLLRHGSQASGAALRVAVLERSEYMVKILLEYGADPNTLLEEFPFRPLLTEAAANGDEPIACALLEKGADFTSVNALGHTALWEGILGGHVAVVRLLLEKGLDFVVKRGRETAVELAALNRQKAIMRLLVEHRYVGNVDELRLHTEALKGDGRMVEFILENGTGISGRDPEGRTPLHWATFGDHETIVRLLLEKGADINVEDPLGQTPLHWAALDRYGAVVRLLLEKGAEVTAADSLGQTPLHWAALDGYGAVVRLLLDKGASMESKDNQGRTALYCAANNGHVEVVQLLVSSGATIGATGMTALHWAVVGGHNDVVRFLVENGAVLNATDWSGTTVLHEAARAGHGDIAQFLVENGADLSATNIDKATVLHEAARAGHGDVVQFLIENGADPNAVASVGETALHEAARAGHVDVVRFLIRNG</sequence>
<dbReference type="PANTHER" id="PTHR24173">
    <property type="entry name" value="ANKYRIN REPEAT CONTAINING"/>
    <property type="match status" value="1"/>
</dbReference>
<accession>A0A9P8RTU5</accession>
<evidence type="ECO:0000256" key="3">
    <source>
        <dbReference type="PROSITE-ProRule" id="PRU00023"/>
    </source>
</evidence>
<dbReference type="PROSITE" id="PS50297">
    <property type="entry name" value="ANK_REP_REGION"/>
    <property type="match status" value="9"/>
</dbReference>
<feature type="repeat" description="ANK" evidence="3">
    <location>
        <begin position="281"/>
        <end position="313"/>
    </location>
</feature>
<evidence type="ECO:0000313" key="6">
    <source>
        <dbReference type="Proteomes" id="UP000750711"/>
    </source>
</evidence>
<dbReference type="PANTHER" id="PTHR24173:SF74">
    <property type="entry name" value="ANKYRIN REPEAT DOMAIN-CONTAINING PROTEIN 16"/>
    <property type="match status" value="1"/>
</dbReference>